<evidence type="ECO:0000313" key="8">
    <source>
        <dbReference type="Proteomes" id="UP000182719"/>
    </source>
</evidence>
<keyword evidence="3 6" id="KW-0378">Hydrolase</keyword>
<keyword evidence="8" id="KW-1185">Reference proteome</keyword>
<protein>
    <submittedName>
        <fullName evidence="7">Beta-xylosidase, GH43 family</fullName>
    </submittedName>
</protein>
<dbReference type="AlphaFoldDB" id="A0A1H8F6U1"/>
<name>A0A1H8F6U1_STIAU</name>
<dbReference type="InterPro" id="IPR006710">
    <property type="entry name" value="Glyco_hydro_43"/>
</dbReference>
<dbReference type="PANTHER" id="PTHR43817">
    <property type="entry name" value="GLYCOSYL HYDROLASE"/>
    <property type="match status" value="1"/>
</dbReference>
<dbReference type="GO" id="GO:0004553">
    <property type="term" value="F:hydrolase activity, hydrolyzing O-glycosyl compounds"/>
    <property type="evidence" value="ECO:0007669"/>
    <property type="project" value="InterPro"/>
</dbReference>
<dbReference type="Pfam" id="PF04616">
    <property type="entry name" value="Glyco_hydro_43"/>
    <property type="match status" value="1"/>
</dbReference>
<evidence type="ECO:0000313" key="7">
    <source>
        <dbReference type="EMBL" id="SEN27320.1"/>
    </source>
</evidence>
<evidence type="ECO:0000256" key="4">
    <source>
        <dbReference type="ARBA" id="ARBA00023295"/>
    </source>
</evidence>
<dbReference type="Proteomes" id="UP000182719">
    <property type="component" value="Unassembled WGS sequence"/>
</dbReference>
<proteinExistence type="inferred from homology"/>
<dbReference type="EMBL" id="FOAP01000036">
    <property type="protein sequence ID" value="SEN27320.1"/>
    <property type="molecule type" value="Genomic_DNA"/>
</dbReference>
<evidence type="ECO:0000256" key="5">
    <source>
        <dbReference type="PIRSR" id="PIRSR606710-2"/>
    </source>
</evidence>
<dbReference type="PROSITE" id="PS51257">
    <property type="entry name" value="PROKAR_LIPOPROTEIN"/>
    <property type="match status" value="1"/>
</dbReference>
<evidence type="ECO:0000256" key="1">
    <source>
        <dbReference type="ARBA" id="ARBA00009865"/>
    </source>
</evidence>
<accession>A0A1H8F6U1</accession>
<keyword evidence="2" id="KW-0732">Signal</keyword>
<feature type="site" description="Important for catalytic activity, responsible for pKa modulation of the active site Glu and correct orientation of both the proton donor and substrate" evidence="5">
    <location>
        <position position="153"/>
    </location>
</feature>
<dbReference type="CDD" id="cd18820">
    <property type="entry name" value="GH43_LbAraf43-like"/>
    <property type="match status" value="1"/>
</dbReference>
<dbReference type="PANTHER" id="PTHR43817:SF1">
    <property type="entry name" value="HYDROLASE, FAMILY 43, PUTATIVE (AFU_ORTHOLOGUE AFUA_3G01660)-RELATED"/>
    <property type="match status" value="1"/>
</dbReference>
<organism evidence="7 8">
    <name type="scientific">Stigmatella aurantiaca</name>
    <dbReference type="NCBI Taxonomy" id="41"/>
    <lineage>
        <taxon>Bacteria</taxon>
        <taxon>Pseudomonadati</taxon>
        <taxon>Myxococcota</taxon>
        <taxon>Myxococcia</taxon>
        <taxon>Myxococcales</taxon>
        <taxon>Cystobacterineae</taxon>
        <taxon>Archangiaceae</taxon>
        <taxon>Stigmatella</taxon>
    </lineage>
</organism>
<keyword evidence="4 6" id="KW-0326">Glycosidase</keyword>
<reference evidence="8" key="1">
    <citation type="submission" date="2016-10" db="EMBL/GenBank/DDBJ databases">
        <authorList>
            <person name="Varghese N."/>
            <person name="Submissions S."/>
        </authorList>
    </citation>
    <scope>NUCLEOTIDE SEQUENCE [LARGE SCALE GENOMIC DNA]</scope>
    <source>
        <strain evidence="8">DSM 17044</strain>
    </source>
</reference>
<dbReference type="RefSeq" id="WP_075011302.1">
    <property type="nucleotide sequence ID" value="NZ_FOAP01000036.1"/>
</dbReference>
<sequence length="364" mass="40167">MRWLNFLQSAVLAASLQACGPETAALPEPGAEALASQEQSLGRLSIKNADPTIIRVGSTYISAETEGGRIYVRTAASVDGLAGAAKQQIWGNPNNWSEVWAPQLIMSGGTYYIYFTAGAGSAHRMYVIQSRSPNTGYSAAQALALPDNKWAIDGTAFIYKNQWYFVWSGWVGDQNGEQTLFIARMSSPTQVTGPRYVISQPREWWEKVDVNPPTRVNEGPEPIIDPNGQLHIVYSANGSWDVNYCLADLRLRAGGDPTYVWDWFKANGCFFSANGGIMMSGWHPTLYAKGVGHHSFVLLNGDPNTSPPAGPTFPLAYHGVPKADYPNPFWGGRYWYSGTFQWWGNTTYTRGSESNTGWSLKFYE</sequence>
<gene>
    <name evidence="7" type="ORF">SAMN05444354_13618</name>
</gene>
<evidence type="ECO:0000256" key="2">
    <source>
        <dbReference type="ARBA" id="ARBA00022729"/>
    </source>
</evidence>
<evidence type="ECO:0000256" key="6">
    <source>
        <dbReference type="RuleBase" id="RU361187"/>
    </source>
</evidence>
<dbReference type="SUPFAM" id="SSF75005">
    <property type="entry name" value="Arabinanase/levansucrase/invertase"/>
    <property type="match status" value="1"/>
</dbReference>
<evidence type="ECO:0000256" key="3">
    <source>
        <dbReference type="ARBA" id="ARBA00022801"/>
    </source>
</evidence>
<dbReference type="GO" id="GO:0005975">
    <property type="term" value="P:carbohydrate metabolic process"/>
    <property type="evidence" value="ECO:0007669"/>
    <property type="project" value="InterPro"/>
</dbReference>
<comment type="similarity">
    <text evidence="1 6">Belongs to the glycosyl hydrolase 43 family.</text>
</comment>
<dbReference type="Gene3D" id="2.115.10.20">
    <property type="entry name" value="Glycosyl hydrolase domain, family 43"/>
    <property type="match status" value="1"/>
</dbReference>
<dbReference type="InterPro" id="IPR023296">
    <property type="entry name" value="Glyco_hydro_beta-prop_sf"/>
</dbReference>
<dbReference type="OrthoDB" id="177947at2"/>